<evidence type="ECO:0000313" key="11">
    <source>
        <dbReference type="EMBL" id="EKU50240.1"/>
    </source>
</evidence>
<dbReference type="GO" id="GO:0005886">
    <property type="term" value="C:plasma membrane"/>
    <property type="evidence" value="ECO:0007669"/>
    <property type="project" value="UniProtKB-SubCell"/>
</dbReference>
<keyword evidence="8 9" id="KW-0472">Membrane</keyword>
<dbReference type="eggNOG" id="COG0600">
    <property type="taxonomic scope" value="Bacteria"/>
</dbReference>
<feature type="transmembrane region" description="Helical" evidence="9">
    <location>
        <begin position="55"/>
        <end position="85"/>
    </location>
</feature>
<organism evidence="11 12">
    <name type="scientific">Staphylococcus massiliensis S46</name>
    <dbReference type="NCBI Taxonomy" id="1229783"/>
    <lineage>
        <taxon>Bacteria</taxon>
        <taxon>Bacillati</taxon>
        <taxon>Bacillota</taxon>
        <taxon>Bacilli</taxon>
        <taxon>Bacillales</taxon>
        <taxon>Staphylococcaceae</taxon>
        <taxon>Staphylococcus</taxon>
    </lineage>
</organism>
<evidence type="ECO:0000256" key="2">
    <source>
        <dbReference type="ARBA" id="ARBA00022448"/>
    </source>
</evidence>
<dbReference type="SUPFAM" id="SSF161098">
    <property type="entry name" value="MetI-like"/>
    <property type="match status" value="1"/>
</dbReference>
<dbReference type="PANTHER" id="PTHR30151">
    <property type="entry name" value="ALKANE SULFONATE ABC TRANSPORTER-RELATED, MEMBRANE SUBUNIT"/>
    <property type="match status" value="1"/>
</dbReference>
<evidence type="ECO:0000259" key="10">
    <source>
        <dbReference type="PROSITE" id="PS50928"/>
    </source>
</evidence>
<comment type="similarity">
    <text evidence="9">Belongs to the binding-protein-dependent transport system permease family.</text>
</comment>
<protein>
    <submittedName>
        <fullName evidence="11">Nitrate/sulfonate/bicarbinate ABC transporter permease</fullName>
    </submittedName>
</protein>
<evidence type="ECO:0000256" key="3">
    <source>
        <dbReference type="ARBA" id="ARBA00022475"/>
    </source>
</evidence>
<dbReference type="OrthoDB" id="9804353at2"/>
<evidence type="ECO:0000256" key="4">
    <source>
        <dbReference type="ARBA" id="ARBA00022596"/>
    </source>
</evidence>
<feature type="transmembrane region" description="Helical" evidence="9">
    <location>
        <begin position="221"/>
        <end position="239"/>
    </location>
</feature>
<keyword evidence="12" id="KW-1185">Reference proteome</keyword>
<dbReference type="STRING" id="1229783.C273_01310"/>
<sequence>MTKSITKITYPIIALVILVAIWQLIVVIGNYPPILLPSPILVGKRIITMLLNGEIIQHIGISLFRFVIGFIVALIVAILSGFLLTRSTILMKMIEPLLQIIRPISPIAWAPFIVLWFGIGNLPAIVIIFIAAFFPIVFATIKGLNNVDAHYLQIADNLNIKGWQLYKDFLFPGAFKHMMSGIHVAVGTSWIFLVSGEMIGAQSGLGFLIMDSRNMLNLEDVLVAIFYIGIIGFIIDRLITLIENQTLKHFGE</sequence>
<feature type="transmembrane region" description="Helical" evidence="9">
    <location>
        <begin position="12"/>
        <end position="35"/>
    </location>
</feature>
<dbReference type="PANTHER" id="PTHR30151:SF0">
    <property type="entry name" value="ABC TRANSPORTER PERMEASE PROTEIN MJ0413-RELATED"/>
    <property type="match status" value="1"/>
</dbReference>
<dbReference type="GO" id="GO:0042918">
    <property type="term" value="P:alkanesulfonate transmembrane transport"/>
    <property type="evidence" value="ECO:0007669"/>
    <property type="project" value="UniProtKB-ARBA"/>
</dbReference>
<keyword evidence="7" id="KW-0921">Nickel transport</keyword>
<dbReference type="InterPro" id="IPR035906">
    <property type="entry name" value="MetI-like_sf"/>
</dbReference>
<feature type="transmembrane region" description="Helical" evidence="9">
    <location>
        <begin position="184"/>
        <end position="209"/>
    </location>
</feature>
<dbReference type="Pfam" id="PF00528">
    <property type="entry name" value="BPD_transp_1"/>
    <property type="match status" value="1"/>
</dbReference>
<dbReference type="InterPro" id="IPR000515">
    <property type="entry name" value="MetI-like"/>
</dbReference>
<evidence type="ECO:0000256" key="1">
    <source>
        <dbReference type="ARBA" id="ARBA00004651"/>
    </source>
</evidence>
<accession>K9B8Y6</accession>
<comment type="subcellular location">
    <subcellularLocation>
        <location evidence="1 9">Cell membrane</location>
        <topology evidence="1 9">Multi-pass membrane protein</topology>
    </subcellularLocation>
</comment>
<keyword evidence="7" id="KW-0406">Ion transport</keyword>
<keyword evidence="6 9" id="KW-1133">Transmembrane helix</keyword>
<dbReference type="Gene3D" id="1.10.3720.10">
    <property type="entry name" value="MetI-like"/>
    <property type="match status" value="1"/>
</dbReference>
<evidence type="ECO:0000256" key="7">
    <source>
        <dbReference type="ARBA" id="ARBA00023112"/>
    </source>
</evidence>
<dbReference type="CDD" id="cd06261">
    <property type="entry name" value="TM_PBP2"/>
    <property type="match status" value="1"/>
</dbReference>
<evidence type="ECO:0000313" key="12">
    <source>
        <dbReference type="Proteomes" id="UP000009885"/>
    </source>
</evidence>
<feature type="domain" description="ABC transmembrane type-1" evidence="10">
    <location>
        <begin position="59"/>
        <end position="243"/>
    </location>
</feature>
<dbReference type="Proteomes" id="UP000009885">
    <property type="component" value="Unassembled WGS sequence"/>
</dbReference>
<keyword evidence="3" id="KW-1003">Cell membrane</keyword>
<dbReference type="AlphaFoldDB" id="K9B8Y6"/>
<dbReference type="PROSITE" id="PS50928">
    <property type="entry name" value="ABC_TM1"/>
    <property type="match status" value="1"/>
</dbReference>
<evidence type="ECO:0000256" key="5">
    <source>
        <dbReference type="ARBA" id="ARBA00022692"/>
    </source>
</evidence>
<name>K9B8Y6_9STAP</name>
<proteinExistence type="inferred from homology"/>
<keyword evidence="4" id="KW-0533">Nickel</keyword>
<dbReference type="EMBL" id="AMSQ01000002">
    <property type="protein sequence ID" value="EKU50240.1"/>
    <property type="molecule type" value="Genomic_DNA"/>
</dbReference>
<gene>
    <name evidence="11" type="ORF">C273_01310</name>
</gene>
<dbReference type="FunFam" id="1.10.3720.10:FF:000003">
    <property type="entry name" value="Aliphatic sulfonate ABC transporter permease"/>
    <property type="match status" value="1"/>
</dbReference>
<keyword evidence="2 9" id="KW-0813">Transport</keyword>
<reference evidence="11 12" key="1">
    <citation type="journal article" date="2013" name="Genome Announc.">
        <title>Genome Sequence of Staphylococcus massiliensis Strain S46, Isolated from the Surface of Healthy Human Skin.</title>
        <authorList>
            <person name="Srivastav R."/>
            <person name="Singh A."/>
            <person name="Jangir P.K."/>
            <person name="Kumari C."/>
            <person name="Muduli S."/>
            <person name="Sharma R."/>
        </authorList>
    </citation>
    <scope>NUCLEOTIDE SEQUENCE [LARGE SCALE GENOMIC DNA]</scope>
    <source>
        <strain evidence="11 12">S46</strain>
    </source>
</reference>
<evidence type="ECO:0000256" key="6">
    <source>
        <dbReference type="ARBA" id="ARBA00022989"/>
    </source>
</evidence>
<comment type="caution">
    <text evidence="11">The sequence shown here is derived from an EMBL/GenBank/DDBJ whole genome shotgun (WGS) entry which is preliminary data.</text>
</comment>
<dbReference type="PATRIC" id="fig|1229783.3.peg.267"/>
<dbReference type="GO" id="GO:0015675">
    <property type="term" value="P:nickel cation transport"/>
    <property type="evidence" value="ECO:0007669"/>
    <property type="project" value="UniProtKB-KW"/>
</dbReference>
<dbReference type="RefSeq" id="WP_009381953.1">
    <property type="nucleotide sequence ID" value="NZ_AMSQ01000002.1"/>
</dbReference>
<keyword evidence="5 9" id="KW-0812">Transmembrane</keyword>
<evidence type="ECO:0000256" key="8">
    <source>
        <dbReference type="ARBA" id="ARBA00023136"/>
    </source>
</evidence>
<evidence type="ECO:0000256" key="9">
    <source>
        <dbReference type="RuleBase" id="RU363032"/>
    </source>
</evidence>